<evidence type="ECO:0000259" key="23">
    <source>
        <dbReference type="Pfam" id="PF05524"/>
    </source>
</evidence>
<keyword evidence="25" id="KW-1185">Reference proteome</keyword>
<evidence type="ECO:0000259" key="21">
    <source>
        <dbReference type="Pfam" id="PF00391"/>
    </source>
</evidence>
<evidence type="ECO:0000256" key="10">
    <source>
        <dbReference type="ARBA" id="ARBA00022597"/>
    </source>
</evidence>
<keyword evidence="24" id="KW-0670">Pyruvate</keyword>
<feature type="active site" description="Tele-phosphohistidine intermediate" evidence="18">
    <location>
        <position position="189"/>
    </location>
</feature>
<keyword evidence="13 17" id="KW-0479">Metal-binding</keyword>
<evidence type="ECO:0000256" key="14">
    <source>
        <dbReference type="ARBA" id="ARBA00022777"/>
    </source>
</evidence>
<evidence type="ECO:0000256" key="5">
    <source>
        <dbReference type="ARBA" id="ARBA00007837"/>
    </source>
</evidence>
<evidence type="ECO:0000256" key="8">
    <source>
        <dbReference type="ARBA" id="ARBA00022448"/>
    </source>
</evidence>
<evidence type="ECO:0000256" key="16">
    <source>
        <dbReference type="ARBA" id="ARBA00033235"/>
    </source>
</evidence>
<dbReference type="Pfam" id="PF05524">
    <property type="entry name" value="PEP-utilisers_N"/>
    <property type="match status" value="1"/>
</dbReference>
<evidence type="ECO:0000259" key="22">
    <source>
        <dbReference type="Pfam" id="PF02896"/>
    </source>
</evidence>
<evidence type="ECO:0000256" key="18">
    <source>
        <dbReference type="PIRSR" id="PIRSR000732-1"/>
    </source>
</evidence>
<dbReference type="PIRSF" id="PIRSF000732">
    <property type="entry name" value="PTS_enzyme_I"/>
    <property type="match status" value="1"/>
</dbReference>
<dbReference type="InterPro" id="IPR036637">
    <property type="entry name" value="Phosphohistidine_dom_sf"/>
</dbReference>
<dbReference type="InterPro" id="IPR050499">
    <property type="entry name" value="PEP-utilizing_PTS_enzyme"/>
</dbReference>
<evidence type="ECO:0000256" key="9">
    <source>
        <dbReference type="ARBA" id="ARBA00022490"/>
    </source>
</evidence>
<reference evidence="24 25" key="1">
    <citation type="submission" date="2019-03" db="EMBL/GenBank/DDBJ databases">
        <title>Genomics of glacier-inhabiting Cryobacterium strains.</title>
        <authorList>
            <person name="Liu Q."/>
            <person name="Xin Y.-H."/>
        </authorList>
    </citation>
    <scope>NUCLEOTIDE SEQUENCE [LARGE SCALE GENOMIC DNA]</scope>
    <source>
        <strain evidence="24 25">CGMCC 1.10440</strain>
    </source>
</reference>
<dbReference type="InterPro" id="IPR024692">
    <property type="entry name" value="PTS_EI"/>
</dbReference>
<evidence type="ECO:0000256" key="19">
    <source>
        <dbReference type="PIRSR" id="PIRSR000732-2"/>
    </source>
</evidence>
<evidence type="ECO:0000256" key="2">
    <source>
        <dbReference type="ARBA" id="ARBA00001946"/>
    </source>
</evidence>
<dbReference type="InterPro" id="IPR036618">
    <property type="entry name" value="PtsI_HPr-bd_sf"/>
</dbReference>
<evidence type="ECO:0000256" key="12">
    <source>
        <dbReference type="ARBA" id="ARBA00022683"/>
    </source>
</evidence>
<dbReference type="EMBL" id="SOFI01000003">
    <property type="protein sequence ID" value="TFB79571.1"/>
    <property type="molecule type" value="Genomic_DNA"/>
</dbReference>
<keyword evidence="9 17" id="KW-0963">Cytoplasm</keyword>
<keyword evidence="12 17" id="KW-0598">Phosphotransferase system</keyword>
<dbReference type="Gene3D" id="3.20.20.60">
    <property type="entry name" value="Phosphoenolpyruvate-binding domains"/>
    <property type="match status" value="1"/>
</dbReference>
<keyword evidence="11 17" id="KW-0808">Transferase</keyword>
<keyword evidence="14 17" id="KW-0418">Kinase</keyword>
<dbReference type="Gene3D" id="1.10.274.10">
    <property type="entry name" value="PtsI, HPr-binding domain"/>
    <property type="match status" value="1"/>
</dbReference>
<dbReference type="PRINTS" id="PR01736">
    <property type="entry name" value="PHPHTRNFRASE"/>
</dbReference>
<dbReference type="GO" id="GO:0016301">
    <property type="term" value="F:kinase activity"/>
    <property type="evidence" value="ECO:0007669"/>
    <property type="project" value="UniProtKB-KW"/>
</dbReference>
<dbReference type="InterPro" id="IPR040442">
    <property type="entry name" value="Pyrv_kinase-like_dom_sf"/>
</dbReference>
<evidence type="ECO:0000256" key="17">
    <source>
        <dbReference type="PIRNR" id="PIRNR000732"/>
    </source>
</evidence>
<comment type="similarity">
    <text evidence="5 17">Belongs to the PEP-utilizing enzyme family.</text>
</comment>
<dbReference type="GO" id="GO:0046872">
    <property type="term" value="F:metal ion binding"/>
    <property type="evidence" value="ECO:0007669"/>
    <property type="project" value="UniProtKB-KW"/>
</dbReference>
<comment type="cofactor">
    <cofactor evidence="2 17 20">
        <name>Mg(2+)</name>
        <dbReference type="ChEBI" id="CHEBI:18420"/>
    </cofactor>
</comment>
<keyword evidence="15 17" id="KW-0460">Magnesium</keyword>
<keyword evidence="10 17" id="KW-0762">Sugar transport</keyword>
<feature type="domain" description="PEP-utilising enzyme mobile" evidence="21">
    <location>
        <begin position="155"/>
        <end position="224"/>
    </location>
</feature>
<dbReference type="PANTHER" id="PTHR46244">
    <property type="entry name" value="PHOSPHOENOLPYRUVATE-PROTEIN PHOSPHOTRANSFERASE"/>
    <property type="match status" value="1"/>
</dbReference>
<feature type="domain" description="PEP-utilising enzyme C-terminal" evidence="22">
    <location>
        <begin position="250"/>
        <end position="524"/>
    </location>
</feature>
<feature type="binding site" evidence="19">
    <location>
        <position position="291"/>
    </location>
    <ligand>
        <name>phosphoenolpyruvate</name>
        <dbReference type="ChEBI" id="CHEBI:58702"/>
    </ligand>
</feature>
<evidence type="ECO:0000256" key="20">
    <source>
        <dbReference type="PIRSR" id="PIRSR000732-3"/>
    </source>
</evidence>
<dbReference type="GO" id="GO:0008965">
    <property type="term" value="F:phosphoenolpyruvate-protein phosphotransferase activity"/>
    <property type="evidence" value="ECO:0007669"/>
    <property type="project" value="UniProtKB-EC"/>
</dbReference>
<evidence type="ECO:0000256" key="13">
    <source>
        <dbReference type="ARBA" id="ARBA00022723"/>
    </source>
</evidence>
<dbReference type="NCBIfam" id="TIGR01417">
    <property type="entry name" value="PTS_I_fam"/>
    <property type="match status" value="1"/>
</dbReference>
<comment type="caution">
    <text evidence="24">The sequence shown here is derived from an EMBL/GenBank/DDBJ whole genome shotgun (WGS) entry which is preliminary data.</text>
</comment>
<dbReference type="RefSeq" id="WP_104095442.1">
    <property type="nucleotide sequence ID" value="NZ_JACHBP010000001.1"/>
</dbReference>
<dbReference type="InterPro" id="IPR000121">
    <property type="entry name" value="PEP_util_C"/>
</dbReference>
<dbReference type="EC" id="2.7.3.9" evidence="6 17"/>
<evidence type="ECO:0000256" key="1">
    <source>
        <dbReference type="ARBA" id="ARBA00000683"/>
    </source>
</evidence>
<dbReference type="InterPro" id="IPR008731">
    <property type="entry name" value="PTS_EIN"/>
</dbReference>
<dbReference type="InterPro" id="IPR006318">
    <property type="entry name" value="PTS_EI-like"/>
</dbReference>
<feature type="binding site" evidence="20">
    <location>
        <position position="440"/>
    </location>
    <ligand>
        <name>Mg(2+)</name>
        <dbReference type="ChEBI" id="CHEBI:18420"/>
    </ligand>
</feature>
<evidence type="ECO:0000256" key="7">
    <source>
        <dbReference type="ARBA" id="ARBA00016544"/>
    </source>
</evidence>
<feature type="binding site" evidence="19">
    <location>
        <position position="450"/>
    </location>
    <ligand>
        <name>phosphoenolpyruvate</name>
        <dbReference type="ChEBI" id="CHEBI:58702"/>
    </ligand>
</feature>
<dbReference type="InterPro" id="IPR015813">
    <property type="entry name" value="Pyrv/PenolPyrv_kinase-like_dom"/>
</dbReference>
<comment type="catalytic activity">
    <reaction evidence="1 17">
        <text>L-histidyl-[protein] + phosphoenolpyruvate = N(pros)-phospho-L-histidyl-[protein] + pyruvate</text>
        <dbReference type="Rhea" id="RHEA:23880"/>
        <dbReference type="Rhea" id="RHEA-COMP:9745"/>
        <dbReference type="Rhea" id="RHEA-COMP:9746"/>
        <dbReference type="ChEBI" id="CHEBI:15361"/>
        <dbReference type="ChEBI" id="CHEBI:29979"/>
        <dbReference type="ChEBI" id="CHEBI:58702"/>
        <dbReference type="ChEBI" id="CHEBI:64837"/>
        <dbReference type="EC" id="2.7.3.9"/>
    </reaction>
</comment>
<keyword evidence="8 17" id="KW-0813">Transport</keyword>
<sequence length="555" mass="57169">MGKGAHAQLSGMGIGNGTAMGVVRRMPDPLPEPVDIPSARTAAEELSCAVGALEETAAFIRSRGEQAVGAAREILDAQSLMAEDPSVHEDVSRLVMAGKTAARAIFESFSSFRAIVAGLDSYLAERVSDIDDVMQRTIAYARGVAAPGIPESETPFVLVARDLAPADTVTLDLTTVLAFVTTEGGPTSHTAILAREKGIVALVAVADAQSIADGDLVIVDAAKGAVTVSPSESEQKAATAAMEERAAQRARPATPGALADATPISLLANIGSVDGVDEAVKYGAEGVGLFRTEFLFFGATAAPSVEEQQAAYTKVLTAFPGQKVVIRLLDAGADKPLEFLNSEAEQNPALGQRGIRALLANEGILRSQLQAIAGAAGQTEADAWVMAPMVATVEEARSFSAIAREFDLKSVGIMVEVPSSAILADRILAVSDFASIGTNDLTQYTLAADRLQGSLASFQSAWHPAVLRLIAEVGSAGAALHKPVGVCGEAAAEPLLAVVLVGLGVTSLSMSAAALADVRDELSRHTLAQAKEFARLALAADNAEDALAAVLGAAR</sequence>
<evidence type="ECO:0000256" key="4">
    <source>
        <dbReference type="ARBA" id="ARBA00004496"/>
    </source>
</evidence>
<evidence type="ECO:0000256" key="3">
    <source>
        <dbReference type="ARBA" id="ARBA00002728"/>
    </source>
</evidence>
<dbReference type="OrthoDB" id="9765468at2"/>
<protein>
    <recommendedName>
        <fullName evidence="7 17">Phosphoenolpyruvate-protein phosphotransferase</fullName>
        <ecNumber evidence="6 17">2.7.3.9</ecNumber>
    </recommendedName>
    <alternativeName>
        <fullName evidence="16 17">Phosphotransferase system, enzyme I</fullName>
    </alternativeName>
</protein>
<comment type="subcellular location">
    <subcellularLocation>
        <location evidence="4 17">Cytoplasm</location>
    </subcellularLocation>
</comment>
<comment type="function">
    <text evidence="3 17">General (non sugar-specific) component of the phosphoenolpyruvate-dependent sugar phosphotransferase system (sugar PTS). This major carbohydrate active-transport system catalyzes the phosphorylation of incoming sugar substrates concomitantly with their translocation across the cell membrane. Enzyme I transfers the phosphoryl group from phosphoenolpyruvate (PEP) to the phosphoryl carrier protein (HPr).</text>
</comment>
<evidence type="ECO:0000256" key="6">
    <source>
        <dbReference type="ARBA" id="ARBA00012232"/>
    </source>
</evidence>
<proteinExistence type="inferred from homology"/>
<dbReference type="Pfam" id="PF02896">
    <property type="entry name" value="PEP-utilizers_C"/>
    <property type="match status" value="1"/>
</dbReference>
<dbReference type="Pfam" id="PF00391">
    <property type="entry name" value="PEP-utilizers"/>
    <property type="match status" value="1"/>
</dbReference>
<evidence type="ECO:0000256" key="11">
    <source>
        <dbReference type="ARBA" id="ARBA00022679"/>
    </source>
</evidence>
<feature type="binding site" evidence="20">
    <location>
        <position position="416"/>
    </location>
    <ligand>
        <name>Mg(2+)</name>
        <dbReference type="ChEBI" id="CHEBI:18420"/>
    </ligand>
</feature>
<dbReference type="PANTHER" id="PTHR46244:SF3">
    <property type="entry name" value="PHOSPHOENOLPYRUVATE-PROTEIN PHOSPHOTRANSFERASE"/>
    <property type="match status" value="1"/>
</dbReference>
<dbReference type="GO" id="GO:0009401">
    <property type="term" value="P:phosphoenolpyruvate-dependent sugar phosphotransferase system"/>
    <property type="evidence" value="ECO:0007669"/>
    <property type="project" value="UniProtKB-KW"/>
</dbReference>
<dbReference type="GO" id="GO:0005737">
    <property type="term" value="C:cytoplasm"/>
    <property type="evidence" value="ECO:0007669"/>
    <property type="project" value="UniProtKB-SubCell"/>
</dbReference>
<evidence type="ECO:0000313" key="25">
    <source>
        <dbReference type="Proteomes" id="UP000298488"/>
    </source>
</evidence>
<feature type="domain" description="Phosphotransferase system enzyme I N-terminal" evidence="23">
    <location>
        <begin position="11"/>
        <end position="126"/>
    </location>
</feature>
<dbReference type="InterPro" id="IPR018274">
    <property type="entry name" value="PEP_util_AS"/>
</dbReference>
<gene>
    <name evidence="24" type="primary">ptsP</name>
    <name evidence="24" type="ORF">E3N84_05620</name>
</gene>
<dbReference type="SUPFAM" id="SSF47831">
    <property type="entry name" value="Enzyme I of the PEP:sugar phosphotransferase system HPr-binding (sub)domain"/>
    <property type="match status" value="1"/>
</dbReference>
<evidence type="ECO:0000256" key="15">
    <source>
        <dbReference type="ARBA" id="ARBA00022842"/>
    </source>
</evidence>
<dbReference type="Proteomes" id="UP000298488">
    <property type="component" value="Unassembled WGS sequence"/>
</dbReference>
<dbReference type="InterPro" id="IPR008279">
    <property type="entry name" value="PEP-util_enz_mobile_dom"/>
</dbReference>
<evidence type="ECO:0000313" key="24">
    <source>
        <dbReference type="EMBL" id="TFB79571.1"/>
    </source>
</evidence>
<accession>A0A4R8V8V1</accession>
<organism evidence="24 25">
    <name type="scientific">Terrimesophilobacter mesophilus</name>
    <dbReference type="NCBI Taxonomy" id="433647"/>
    <lineage>
        <taxon>Bacteria</taxon>
        <taxon>Bacillati</taxon>
        <taxon>Actinomycetota</taxon>
        <taxon>Actinomycetes</taxon>
        <taxon>Micrococcales</taxon>
        <taxon>Microbacteriaceae</taxon>
        <taxon>Terrimesophilobacter</taxon>
    </lineage>
</organism>
<feature type="active site" description="Proton donor" evidence="18">
    <location>
        <position position="487"/>
    </location>
</feature>
<feature type="binding site" evidence="19">
    <location>
        <position position="327"/>
    </location>
    <ligand>
        <name>phosphoenolpyruvate</name>
        <dbReference type="ChEBI" id="CHEBI:58702"/>
    </ligand>
</feature>
<dbReference type="AlphaFoldDB" id="A0A4R8V8V1"/>
<dbReference type="SUPFAM" id="SSF52009">
    <property type="entry name" value="Phosphohistidine domain"/>
    <property type="match status" value="1"/>
</dbReference>
<dbReference type="PROSITE" id="PS00370">
    <property type="entry name" value="PEP_ENZYMES_PHOS_SITE"/>
    <property type="match status" value="1"/>
</dbReference>
<feature type="binding site" evidence="19">
    <location>
        <begin position="439"/>
        <end position="440"/>
    </location>
    <ligand>
        <name>phosphoenolpyruvate</name>
        <dbReference type="ChEBI" id="CHEBI:58702"/>
    </ligand>
</feature>
<dbReference type="Gene3D" id="3.50.30.10">
    <property type="entry name" value="Phosphohistidine domain"/>
    <property type="match status" value="1"/>
</dbReference>
<name>A0A4R8V8V1_9MICO</name>
<dbReference type="SUPFAM" id="SSF51621">
    <property type="entry name" value="Phosphoenolpyruvate/pyruvate domain"/>
    <property type="match status" value="1"/>
</dbReference>